<evidence type="ECO:0000313" key="2">
    <source>
        <dbReference type="EMBL" id="MDE5412813.1"/>
    </source>
</evidence>
<dbReference type="RefSeq" id="WP_275117449.1">
    <property type="nucleotide sequence ID" value="NZ_JAOTPO010000003.1"/>
</dbReference>
<comment type="caution">
    <text evidence="2">The sequence shown here is derived from an EMBL/GenBank/DDBJ whole genome shotgun (WGS) entry which is preliminary data.</text>
</comment>
<reference evidence="2" key="1">
    <citation type="submission" date="2024-05" db="EMBL/GenBank/DDBJ databases">
        <title>Alkalihalobacillus sp. strain MEB203 novel alkaliphilic bacterium from Lonar Lake, India.</title>
        <authorList>
            <person name="Joshi A."/>
            <person name="Thite S."/>
            <person name="Mengade P."/>
        </authorList>
    </citation>
    <scope>NUCLEOTIDE SEQUENCE</scope>
    <source>
        <strain evidence="2">MEB 203</strain>
    </source>
</reference>
<keyword evidence="3" id="KW-1185">Reference proteome</keyword>
<feature type="region of interest" description="Disordered" evidence="1">
    <location>
        <begin position="34"/>
        <end position="66"/>
    </location>
</feature>
<accession>A0ABT5VEB4</accession>
<evidence type="ECO:0008006" key="4">
    <source>
        <dbReference type="Google" id="ProtNLM"/>
    </source>
</evidence>
<dbReference type="EMBL" id="JAOTPO010000003">
    <property type="protein sequence ID" value="MDE5412813.1"/>
    <property type="molecule type" value="Genomic_DNA"/>
</dbReference>
<protein>
    <recommendedName>
        <fullName evidence="4">DUF4025 domain-containing protein</fullName>
    </recommendedName>
</protein>
<evidence type="ECO:0000313" key="3">
    <source>
        <dbReference type="Proteomes" id="UP001148125"/>
    </source>
</evidence>
<dbReference type="Proteomes" id="UP001148125">
    <property type="component" value="Unassembled WGS sequence"/>
</dbReference>
<proteinExistence type="predicted"/>
<organism evidence="2 3">
    <name type="scientific">Alkalihalobacterium chitinilyticum</name>
    <dbReference type="NCBI Taxonomy" id="2980103"/>
    <lineage>
        <taxon>Bacteria</taxon>
        <taxon>Bacillati</taxon>
        <taxon>Bacillota</taxon>
        <taxon>Bacilli</taxon>
        <taxon>Bacillales</taxon>
        <taxon>Bacillaceae</taxon>
        <taxon>Alkalihalobacterium</taxon>
    </lineage>
</organism>
<name>A0ABT5VEB4_9BACI</name>
<sequence>MKNNNKRITVEPRTKDYGLEAKIDLEYTKDYGDGFAMEDVSDDDHNDLHVDPGPLKDRIGVQKRNL</sequence>
<feature type="compositionally biased region" description="Basic and acidic residues" evidence="1">
    <location>
        <begin position="46"/>
        <end position="60"/>
    </location>
</feature>
<gene>
    <name evidence="2" type="ORF">N7Z68_05405</name>
</gene>
<evidence type="ECO:0000256" key="1">
    <source>
        <dbReference type="SAM" id="MobiDB-lite"/>
    </source>
</evidence>